<reference evidence="2" key="2">
    <citation type="submission" date="2020-09" db="EMBL/GenBank/DDBJ databases">
        <authorList>
            <person name="Sun Q."/>
            <person name="Ohkuma M."/>
        </authorList>
    </citation>
    <scope>NUCLEOTIDE SEQUENCE</scope>
    <source>
        <strain evidence="2">JCM 4125</strain>
    </source>
</reference>
<evidence type="ECO:0000259" key="1">
    <source>
        <dbReference type="Pfam" id="PF00496"/>
    </source>
</evidence>
<organism evidence="2 3">
    <name type="scientific">Streptomyces phaeofaciens</name>
    <dbReference type="NCBI Taxonomy" id="68254"/>
    <lineage>
        <taxon>Bacteria</taxon>
        <taxon>Bacillati</taxon>
        <taxon>Actinomycetota</taxon>
        <taxon>Actinomycetes</taxon>
        <taxon>Kitasatosporales</taxon>
        <taxon>Streptomycetaceae</taxon>
        <taxon>Streptomyces</taxon>
    </lineage>
</organism>
<dbReference type="AlphaFoldDB" id="A0A918H4S8"/>
<dbReference type="GO" id="GO:0043190">
    <property type="term" value="C:ATP-binding cassette (ABC) transporter complex"/>
    <property type="evidence" value="ECO:0007669"/>
    <property type="project" value="InterPro"/>
</dbReference>
<dbReference type="GO" id="GO:0042597">
    <property type="term" value="C:periplasmic space"/>
    <property type="evidence" value="ECO:0007669"/>
    <property type="project" value="UniProtKB-ARBA"/>
</dbReference>
<dbReference type="InterPro" id="IPR006311">
    <property type="entry name" value="TAT_signal"/>
</dbReference>
<dbReference type="PANTHER" id="PTHR30290:SF83">
    <property type="entry name" value="ABC TRANSPORTER SUBSTRATE-BINDING PROTEIN"/>
    <property type="match status" value="1"/>
</dbReference>
<dbReference type="EMBL" id="BMSA01000002">
    <property type="protein sequence ID" value="GGT36641.1"/>
    <property type="molecule type" value="Genomic_DNA"/>
</dbReference>
<name>A0A918H4S8_9ACTN</name>
<dbReference type="InterPro" id="IPR030678">
    <property type="entry name" value="Peptide/Ni-bd"/>
</dbReference>
<reference evidence="2" key="1">
    <citation type="journal article" date="2014" name="Int. J. Syst. Evol. Microbiol.">
        <title>Complete genome sequence of Corynebacterium casei LMG S-19264T (=DSM 44701T), isolated from a smear-ripened cheese.</title>
        <authorList>
            <consortium name="US DOE Joint Genome Institute (JGI-PGF)"/>
            <person name="Walter F."/>
            <person name="Albersmeier A."/>
            <person name="Kalinowski J."/>
            <person name="Ruckert C."/>
        </authorList>
    </citation>
    <scope>NUCLEOTIDE SEQUENCE</scope>
    <source>
        <strain evidence="2">JCM 4125</strain>
    </source>
</reference>
<dbReference type="GO" id="GO:0015833">
    <property type="term" value="P:peptide transport"/>
    <property type="evidence" value="ECO:0007669"/>
    <property type="project" value="TreeGrafter"/>
</dbReference>
<dbReference type="CDD" id="cd08506">
    <property type="entry name" value="PBP2_clavulanate_OppA2"/>
    <property type="match status" value="1"/>
</dbReference>
<dbReference type="Pfam" id="PF00496">
    <property type="entry name" value="SBP_bac_5"/>
    <property type="match status" value="1"/>
</dbReference>
<dbReference type="InterPro" id="IPR039424">
    <property type="entry name" value="SBP_5"/>
</dbReference>
<dbReference type="SUPFAM" id="SSF53850">
    <property type="entry name" value="Periplasmic binding protein-like II"/>
    <property type="match status" value="1"/>
</dbReference>
<keyword evidence="3" id="KW-1185">Reference proteome</keyword>
<dbReference type="Proteomes" id="UP000646776">
    <property type="component" value="Unassembled WGS sequence"/>
</dbReference>
<evidence type="ECO:0000313" key="3">
    <source>
        <dbReference type="Proteomes" id="UP000646776"/>
    </source>
</evidence>
<proteinExistence type="predicted"/>
<gene>
    <name evidence="2" type="ORF">GCM10010226_11170</name>
</gene>
<dbReference type="PROSITE" id="PS51318">
    <property type="entry name" value="TAT"/>
    <property type="match status" value="1"/>
</dbReference>
<feature type="domain" description="Solute-binding protein family 5" evidence="1">
    <location>
        <begin position="132"/>
        <end position="516"/>
    </location>
</feature>
<evidence type="ECO:0000313" key="2">
    <source>
        <dbReference type="EMBL" id="GGT36641.1"/>
    </source>
</evidence>
<protein>
    <submittedName>
        <fullName evidence="2">ABC transporter</fullName>
    </submittedName>
</protein>
<comment type="caution">
    <text evidence="2">The sequence shown here is derived from an EMBL/GenBank/DDBJ whole genome shotgun (WGS) entry which is preliminary data.</text>
</comment>
<dbReference type="Gene3D" id="3.10.105.10">
    <property type="entry name" value="Dipeptide-binding Protein, Domain 3"/>
    <property type="match status" value="1"/>
</dbReference>
<dbReference type="InterPro" id="IPR000914">
    <property type="entry name" value="SBP_5_dom"/>
</dbReference>
<dbReference type="PIRSF" id="PIRSF002741">
    <property type="entry name" value="MppA"/>
    <property type="match status" value="1"/>
</dbReference>
<sequence>MPDLSHHSHFKAGSMSFSRRNFLIATGVAAASTSVLSACSSGSEGGSSQDKAPKVTGAKTVEIPVGTKADSTGPAAEVPGAVKGGTIYSLQQFDMDHMDPGQIYVSTEAAITVPIMRGLTGYKLDAKGNATLVGDAATDAGTMKDGGKTWTFTLKDGLKWEDGAEISSDDLRHTFERLFATFITEGPRYVQDFLVGGDKYKGPYEGKSLDSIEIDGKSITFRLKEARADFNFTLAMRAYSLVPKKHDTKEKYDKQPISCGPYKVESRNIGKSMTFVRNEHWDPKTDSIRNAYPDKYLFQMGYELVASTDRWIADKGTDQYAVPIFNEVAPERIAQVLTSAELKKRVLTAVDTVTYYWPINMTRIKDLKVRQAINYAWPHQQLQTIGGGAYSQEIATTIFAPVTPGYTKFDLYGVDKKPGGDPAKAKALLKEAGKVGQKLVIAYQQSDTAVKTAVAIKNALEAAGFTVVNKQVDKSTFYTQIGKVDNDFDLFAAGWSPDWPNGYSQFYPCWSGKNIGDGRSNYAQLNDPSVNKAIDAASQIADVEEANKAWGNIDKMIMELAAVVPDYHKIRNYLYGSKVGNVIWDSANTCVALTKLYAKK</sequence>
<accession>A0A918H4S8</accession>
<dbReference type="PANTHER" id="PTHR30290">
    <property type="entry name" value="PERIPLASMIC BINDING COMPONENT OF ABC TRANSPORTER"/>
    <property type="match status" value="1"/>
</dbReference>
<dbReference type="GO" id="GO:1904680">
    <property type="term" value="F:peptide transmembrane transporter activity"/>
    <property type="evidence" value="ECO:0007669"/>
    <property type="project" value="TreeGrafter"/>
</dbReference>
<dbReference type="Gene3D" id="3.40.190.10">
    <property type="entry name" value="Periplasmic binding protein-like II"/>
    <property type="match status" value="1"/>
</dbReference>